<organism evidence="3 4">
    <name type="scientific">Carya illinoinensis</name>
    <name type="common">Pecan</name>
    <dbReference type="NCBI Taxonomy" id="32201"/>
    <lineage>
        <taxon>Eukaryota</taxon>
        <taxon>Viridiplantae</taxon>
        <taxon>Streptophyta</taxon>
        <taxon>Embryophyta</taxon>
        <taxon>Tracheophyta</taxon>
        <taxon>Spermatophyta</taxon>
        <taxon>Magnoliopsida</taxon>
        <taxon>eudicotyledons</taxon>
        <taxon>Gunneridae</taxon>
        <taxon>Pentapetalae</taxon>
        <taxon>rosids</taxon>
        <taxon>fabids</taxon>
        <taxon>Fagales</taxon>
        <taxon>Juglandaceae</taxon>
        <taxon>Carya</taxon>
    </lineage>
</organism>
<accession>A0A922AHA2</accession>
<evidence type="ECO:0000256" key="1">
    <source>
        <dbReference type="SAM" id="MobiDB-lite"/>
    </source>
</evidence>
<dbReference type="EMBL" id="CM031838">
    <property type="protein sequence ID" value="KAG6678876.1"/>
    <property type="molecule type" value="Genomic_DNA"/>
</dbReference>
<dbReference type="Proteomes" id="UP000811246">
    <property type="component" value="Chromosome 14"/>
</dbReference>
<dbReference type="AlphaFoldDB" id="A0A922AHA2"/>
<keyword evidence="2" id="KW-0732">Signal</keyword>
<feature type="compositionally biased region" description="Basic residues" evidence="1">
    <location>
        <begin position="132"/>
        <end position="141"/>
    </location>
</feature>
<proteinExistence type="predicted"/>
<name>A0A922AHA2_CARIL</name>
<evidence type="ECO:0000256" key="2">
    <source>
        <dbReference type="SAM" id="SignalP"/>
    </source>
</evidence>
<evidence type="ECO:0000313" key="3">
    <source>
        <dbReference type="EMBL" id="KAG6678876.1"/>
    </source>
</evidence>
<gene>
    <name evidence="3" type="ORF">I3842_14G103700</name>
</gene>
<protein>
    <submittedName>
        <fullName evidence="3">Uncharacterized protein</fullName>
    </submittedName>
</protein>
<comment type="caution">
    <text evidence="3">The sequence shown here is derived from an EMBL/GenBank/DDBJ whole genome shotgun (WGS) entry which is preliminary data.</text>
</comment>
<reference evidence="3" key="1">
    <citation type="submission" date="2021-01" db="EMBL/GenBank/DDBJ databases">
        <authorList>
            <person name="Lovell J.T."/>
            <person name="Bentley N."/>
            <person name="Bhattarai G."/>
            <person name="Jenkins J.W."/>
            <person name="Sreedasyam A."/>
            <person name="Alarcon Y."/>
            <person name="Bock C."/>
            <person name="Boston L."/>
            <person name="Carlson J."/>
            <person name="Cervantes K."/>
            <person name="Clermont K."/>
            <person name="Krom N."/>
            <person name="Kubenka K."/>
            <person name="Mamidi S."/>
            <person name="Mattison C."/>
            <person name="Monteros M."/>
            <person name="Pisani C."/>
            <person name="Plott C."/>
            <person name="Rajasekar S."/>
            <person name="Rhein H.S."/>
            <person name="Rohla C."/>
            <person name="Song M."/>
            <person name="Hilaire R.S."/>
            <person name="Shu S."/>
            <person name="Wells L."/>
            <person name="Wang X."/>
            <person name="Webber J."/>
            <person name="Heerema R.J."/>
            <person name="Klein P."/>
            <person name="Conner P."/>
            <person name="Grauke L."/>
            <person name="Grimwood J."/>
            <person name="Schmutz J."/>
            <person name="Randall J.J."/>
        </authorList>
    </citation>
    <scope>NUCLEOTIDE SEQUENCE</scope>
    <source>
        <tissue evidence="3">Leaf</tissue>
    </source>
</reference>
<feature type="signal peptide" evidence="2">
    <location>
        <begin position="1"/>
        <end position="31"/>
    </location>
</feature>
<evidence type="ECO:0000313" key="4">
    <source>
        <dbReference type="Proteomes" id="UP000811246"/>
    </source>
</evidence>
<feature type="chain" id="PRO_5037778313" evidence="2">
    <location>
        <begin position="32"/>
        <end position="141"/>
    </location>
</feature>
<sequence length="141" mass="15455">MVQVSVKKVTSLLAFLLVITLLMMALPPASAPAPTSMKKNDNGTTFRCNNGFMEEEEGEESCRLIANDYLDMEFMMGSGISRMLDVKPQSSPVKNALDPKEAGCGRTINGKPYTPCSSQERKGNPPPETRSIYKRNPPKSP</sequence>
<feature type="region of interest" description="Disordered" evidence="1">
    <location>
        <begin position="85"/>
        <end position="141"/>
    </location>
</feature>